<dbReference type="AlphaFoldDB" id="A0A063C7H1"/>
<keyword evidence="3 8" id="KW-0812">Transmembrane</keyword>
<protein>
    <recommendedName>
        <fullName evidence="9">Major facilitator superfamily (MFS) profile domain-containing protein</fullName>
    </recommendedName>
</protein>
<evidence type="ECO:0000256" key="1">
    <source>
        <dbReference type="ARBA" id="ARBA00004141"/>
    </source>
</evidence>
<feature type="domain" description="Major facilitator superfamily (MFS) profile" evidence="9">
    <location>
        <begin position="67"/>
        <end position="486"/>
    </location>
</feature>
<dbReference type="InterPro" id="IPR020846">
    <property type="entry name" value="MFS_dom"/>
</dbReference>
<feature type="transmembrane region" description="Helical" evidence="8">
    <location>
        <begin position="332"/>
        <end position="352"/>
    </location>
</feature>
<feature type="transmembrane region" description="Helical" evidence="8">
    <location>
        <begin position="193"/>
        <end position="213"/>
    </location>
</feature>
<reference evidence="10" key="1">
    <citation type="journal article" date="2016" name="Genome Announc.">
        <title>Genome Sequence of Ustilaginoidea virens IPU010, a Rice Pathogenic Fungus Causing False Smut.</title>
        <authorList>
            <person name="Kumagai T."/>
            <person name="Ishii T."/>
            <person name="Terai G."/>
            <person name="Umemura M."/>
            <person name="Machida M."/>
            <person name="Asai K."/>
        </authorList>
    </citation>
    <scope>NUCLEOTIDE SEQUENCE [LARGE SCALE GENOMIC DNA]</scope>
    <source>
        <strain evidence="10">IPU010</strain>
    </source>
</reference>
<feature type="transmembrane region" description="Helical" evidence="8">
    <location>
        <begin position="296"/>
        <end position="320"/>
    </location>
</feature>
<evidence type="ECO:0000313" key="11">
    <source>
        <dbReference type="EMBL" id="QUC20922.1"/>
    </source>
</evidence>
<dbReference type="Proteomes" id="UP000027002">
    <property type="component" value="Chromosome 4"/>
</dbReference>
<reference evidence="13" key="2">
    <citation type="journal article" date="2016" name="Genome Announc.">
        <title>Genome sequence of Ustilaginoidea virens IPU010, a rice pathogenic fungus causing false smut.</title>
        <authorList>
            <person name="Kumagai T."/>
            <person name="Ishii T."/>
            <person name="Terai G."/>
            <person name="Umemura M."/>
            <person name="Machida M."/>
            <person name="Asai K."/>
        </authorList>
    </citation>
    <scope>NUCLEOTIDE SEQUENCE [LARGE SCALE GENOMIC DNA]</scope>
    <source>
        <strain evidence="13">IPU010</strain>
    </source>
</reference>
<dbReference type="RefSeq" id="XP_042998595.1">
    <property type="nucleotide sequence ID" value="XM_043142661.1"/>
</dbReference>
<feature type="transmembrane region" description="Helical" evidence="8">
    <location>
        <begin position="66"/>
        <end position="84"/>
    </location>
</feature>
<evidence type="ECO:0000256" key="2">
    <source>
        <dbReference type="ARBA" id="ARBA00022448"/>
    </source>
</evidence>
<evidence type="ECO:0000256" key="8">
    <source>
        <dbReference type="SAM" id="Phobius"/>
    </source>
</evidence>
<evidence type="ECO:0000256" key="3">
    <source>
        <dbReference type="ARBA" id="ARBA00022692"/>
    </source>
</evidence>
<reference evidence="11" key="3">
    <citation type="submission" date="2020-03" db="EMBL/GenBank/DDBJ databases">
        <title>A mixture of massive structural variations and highly conserved coding sequences in Ustilaginoidea virens genome.</title>
        <authorList>
            <person name="Zhang K."/>
            <person name="Zhao Z."/>
            <person name="Zhang Z."/>
            <person name="Li Y."/>
            <person name="Hsiang T."/>
            <person name="Sun W."/>
        </authorList>
    </citation>
    <scope>NUCLEOTIDE SEQUENCE</scope>
    <source>
        <strain evidence="11">UV-8b</strain>
    </source>
</reference>
<accession>A0A063C7H1</accession>
<evidence type="ECO:0000256" key="7">
    <source>
        <dbReference type="SAM" id="MobiDB-lite"/>
    </source>
</evidence>
<dbReference type="Pfam" id="PF07690">
    <property type="entry name" value="MFS_1"/>
    <property type="match status" value="1"/>
</dbReference>
<evidence type="ECO:0000256" key="5">
    <source>
        <dbReference type="ARBA" id="ARBA00023136"/>
    </source>
</evidence>
<feature type="region of interest" description="Disordered" evidence="7">
    <location>
        <begin position="1"/>
        <end position="30"/>
    </location>
</feature>
<evidence type="ECO:0000313" key="13">
    <source>
        <dbReference type="Proteomes" id="UP000054053"/>
    </source>
</evidence>
<dbReference type="SUPFAM" id="SSF103473">
    <property type="entry name" value="MFS general substrate transporter"/>
    <property type="match status" value="1"/>
</dbReference>
<feature type="transmembrane region" description="Helical" evidence="8">
    <location>
        <begin position="225"/>
        <end position="245"/>
    </location>
</feature>
<dbReference type="STRING" id="1159556.A0A063C7H1"/>
<evidence type="ECO:0000256" key="4">
    <source>
        <dbReference type="ARBA" id="ARBA00022989"/>
    </source>
</evidence>
<dbReference type="PROSITE" id="PS50850">
    <property type="entry name" value="MFS"/>
    <property type="match status" value="1"/>
</dbReference>
<dbReference type="GeneID" id="66065941"/>
<feature type="transmembrane region" description="Helical" evidence="8">
    <location>
        <begin position="424"/>
        <end position="441"/>
    </location>
</feature>
<dbReference type="HOGENOM" id="CLU_001265_0_5_1"/>
<evidence type="ECO:0000256" key="6">
    <source>
        <dbReference type="ARBA" id="ARBA00037968"/>
    </source>
</evidence>
<dbReference type="InterPro" id="IPR036259">
    <property type="entry name" value="MFS_trans_sf"/>
</dbReference>
<comment type="subcellular location">
    <subcellularLocation>
        <location evidence="1">Membrane</location>
        <topology evidence="1">Multi-pass membrane protein</topology>
    </subcellularLocation>
</comment>
<dbReference type="PANTHER" id="PTHR43791:SF16">
    <property type="entry name" value="TRANSPORTER, PUTATIVE (AFU_ORTHOLOGUE AFUA_3G01840)-RELATED"/>
    <property type="match status" value="1"/>
</dbReference>
<dbReference type="InterPro" id="IPR011701">
    <property type="entry name" value="MFS"/>
</dbReference>
<name>A0A063C7H1_USTVR</name>
<feature type="transmembrane region" description="Helical" evidence="8">
    <location>
        <begin position="359"/>
        <end position="379"/>
    </location>
</feature>
<evidence type="ECO:0000259" key="9">
    <source>
        <dbReference type="PROSITE" id="PS50850"/>
    </source>
</evidence>
<keyword evidence="12" id="KW-1185">Reference proteome</keyword>
<keyword evidence="4 8" id="KW-1133">Transmembrane helix</keyword>
<evidence type="ECO:0000313" key="10">
    <source>
        <dbReference type="EMBL" id="GAO20102.1"/>
    </source>
</evidence>
<dbReference type="PANTHER" id="PTHR43791">
    <property type="entry name" value="PERMEASE-RELATED"/>
    <property type="match status" value="1"/>
</dbReference>
<feature type="transmembrane region" description="Helical" evidence="8">
    <location>
        <begin position="161"/>
        <end position="181"/>
    </location>
</feature>
<comment type="similarity">
    <text evidence="6">Belongs to the major facilitator superfamily. Allantoate permease family.</text>
</comment>
<feature type="transmembrane region" description="Helical" evidence="8">
    <location>
        <begin position="391"/>
        <end position="412"/>
    </location>
</feature>
<dbReference type="EMBL" id="BBTG02000003">
    <property type="protein sequence ID" value="GAO20102.1"/>
    <property type="molecule type" value="Genomic_DNA"/>
</dbReference>
<dbReference type="FunFam" id="1.20.1250.20:FF:000064">
    <property type="entry name" value="MFS allantoate transporter"/>
    <property type="match status" value="1"/>
</dbReference>
<dbReference type="EMBL" id="CP072756">
    <property type="protein sequence ID" value="QUC20922.1"/>
    <property type="molecule type" value="Genomic_DNA"/>
</dbReference>
<sequence length="554" mass="60314">MAQGDPEAQSAPDSGPRPRSISPAAKDGVPPARLRHVDRALARIGNGEVELTEQDSRRICRKTDRVILVVLVWVYFLQILDKSVLGYGATYGLKTDAHLTGNQFSLIGSIAPVAQLAWQPFSSVLIVTVPHRILMPSLCLGWGVAQAAMAAGHSFGGLMAARFFLGLFEAGCLPLFSVITSQWYRRAEQPVRIAAWYGTNGAATIVAAALSYGLGHINSPLLHEWQIIFLFVGLLTIVSAPLAYWRLDNDIPSARFLTEHEKAQAIERLRANQTGTGSREFKCRHLLETALEPKTYLWIGMAFLLNAVASVTNTFGPLIINGLVSDKYLSSLLNIPFGALQVVVIFLSSFLAQRTRLKGAILVAFSLPVVAGLAVLYAVPRRDSDRAALLAGYYLLAFLYGGIPLIVMWIIGNTAGTTKKSANMSIYNAATSAGNIVGPLLFNEKDAPVYKPGLRACLGIIVAFAIVVSLQWANLIVLNKLQEKKRVRNGKPAKIIDRSMESSYHAMDGVAREETAAQDSAPAGEAEYGGQPRIGERAFLDLTDRENDEFIYIY</sequence>
<dbReference type="Proteomes" id="UP000054053">
    <property type="component" value="Unassembled WGS sequence"/>
</dbReference>
<dbReference type="GO" id="GO:0016020">
    <property type="term" value="C:membrane"/>
    <property type="evidence" value="ECO:0007669"/>
    <property type="project" value="UniProtKB-SubCell"/>
</dbReference>
<keyword evidence="2" id="KW-0813">Transport</keyword>
<dbReference type="Gene3D" id="1.20.1250.20">
    <property type="entry name" value="MFS general substrate transporter like domains"/>
    <property type="match status" value="2"/>
</dbReference>
<dbReference type="KEGG" id="uvi:66065941"/>
<evidence type="ECO:0000313" key="12">
    <source>
        <dbReference type="Proteomes" id="UP000027002"/>
    </source>
</evidence>
<gene>
    <name evidence="11" type="ORF">UV8b_05163</name>
    <name evidence="10" type="ORF">UVI_02008150</name>
</gene>
<keyword evidence="5 8" id="KW-0472">Membrane</keyword>
<feature type="transmembrane region" description="Helical" evidence="8">
    <location>
        <begin position="453"/>
        <end position="478"/>
    </location>
</feature>
<proteinExistence type="inferred from homology"/>
<dbReference type="OrthoDB" id="4454541at2759"/>
<organism evidence="10 13">
    <name type="scientific">Ustilaginoidea virens</name>
    <name type="common">Rice false smut fungus</name>
    <name type="synonym">Villosiclava virens</name>
    <dbReference type="NCBI Taxonomy" id="1159556"/>
    <lineage>
        <taxon>Eukaryota</taxon>
        <taxon>Fungi</taxon>
        <taxon>Dikarya</taxon>
        <taxon>Ascomycota</taxon>
        <taxon>Pezizomycotina</taxon>
        <taxon>Sordariomycetes</taxon>
        <taxon>Hypocreomycetidae</taxon>
        <taxon>Hypocreales</taxon>
        <taxon>Clavicipitaceae</taxon>
        <taxon>Ustilaginoidea</taxon>
    </lineage>
</organism>
<dbReference type="GO" id="GO:0022857">
    <property type="term" value="F:transmembrane transporter activity"/>
    <property type="evidence" value="ECO:0007669"/>
    <property type="project" value="InterPro"/>
</dbReference>